<dbReference type="InterPro" id="IPR036188">
    <property type="entry name" value="FAD/NAD-bd_sf"/>
</dbReference>
<dbReference type="PANTHER" id="PTHR42923">
    <property type="entry name" value="PROTOPORPHYRINOGEN OXIDASE"/>
    <property type="match status" value="1"/>
</dbReference>
<dbReference type="GeneID" id="18254905"/>
<evidence type="ECO:0000313" key="4">
    <source>
        <dbReference type="Proteomes" id="UP000008066"/>
    </source>
</evidence>
<sequence length="423" mass="48054">MSKRTDPEPGKKVAIVGSGCAGLAALWALSRSPHDVYLYEADSRLGGHSNTVEFVKGKYKVMVDTGFIVLNSATYPNFIDFLKLMKVELEPTDMTFSVSRDQGWFEWSGSSVDALFCQRSNLMSPKMWRMIFDIIRFNYFALDVLRRDSPTDETIGEYLEREGYSSAFRDDYLIPMTAAIWSTSPDKWNHHLLSTVSSRPQWLTIKDGSKTYIDKIMMGFPSNHVRLNTRVTRLISERDGRVRLHTHSGKSEVFDHVILATHGDQAYQIIRDSATDEEHEILRHFLTSKNVAVLHSDISLMPTSRKAWSAWNYLAKSSSPNLKKQTGNITQVCLTYDMNALQHIPRNIFGKVLVTINPLHEPDPTTVQGRYIYRHPLYTPAAVKAQRRLNEIQNKRGISYAGAWTGPIVVFVVEAIFTPGQTD</sequence>
<dbReference type="RefSeq" id="XP_006691395.1">
    <property type="nucleotide sequence ID" value="XM_006691332.1"/>
</dbReference>
<evidence type="ECO:0000256" key="1">
    <source>
        <dbReference type="SAM" id="Phobius"/>
    </source>
</evidence>
<proteinExistence type="predicted"/>
<dbReference type="eggNOG" id="ENOG502QSMW">
    <property type="taxonomic scope" value="Eukaryota"/>
</dbReference>
<dbReference type="PANTHER" id="PTHR42923:SF17">
    <property type="entry name" value="AMINE OXIDASE DOMAIN-CONTAINING PROTEIN"/>
    <property type="match status" value="1"/>
</dbReference>
<dbReference type="HOGENOM" id="CLU_028123_2_1_1"/>
<dbReference type="OrthoDB" id="5977668at2759"/>
<dbReference type="SUPFAM" id="SSF51905">
    <property type="entry name" value="FAD/NAD(P)-binding domain"/>
    <property type="match status" value="1"/>
</dbReference>
<keyword evidence="1" id="KW-0472">Membrane</keyword>
<dbReference type="InterPro" id="IPR050464">
    <property type="entry name" value="Zeta_carotene_desat/Oxidored"/>
</dbReference>
<organism evidence="4">
    <name type="scientific">Chaetomium thermophilum (strain DSM 1495 / CBS 144.50 / IMI 039719)</name>
    <name type="common">Thermochaetoides thermophila</name>
    <dbReference type="NCBI Taxonomy" id="759272"/>
    <lineage>
        <taxon>Eukaryota</taxon>
        <taxon>Fungi</taxon>
        <taxon>Dikarya</taxon>
        <taxon>Ascomycota</taxon>
        <taxon>Pezizomycotina</taxon>
        <taxon>Sordariomycetes</taxon>
        <taxon>Sordariomycetidae</taxon>
        <taxon>Sordariales</taxon>
        <taxon>Chaetomiaceae</taxon>
        <taxon>Thermochaetoides</taxon>
    </lineage>
</organism>
<dbReference type="Proteomes" id="UP000008066">
    <property type="component" value="Unassembled WGS sequence"/>
</dbReference>
<dbReference type="EMBL" id="GL988037">
    <property type="protein sequence ID" value="EGS23204.1"/>
    <property type="molecule type" value="Genomic_DNA"/>
</dbReference>
<dbReference type="GO" id="GO:0016491">
    <property type="term" value="F:oxidoreductase activity"/>
    <property type="evidence" value="ECO:0007669"/>
    <property type="project" value="InterPro"/>
</dbReference>
<accession>G0S043</accession>
<name>G0S043_CHATD</name>
<keyword evidence="1" id="KW-0812">Transmembrane</keyword>
<evidence type="ECO:0000259" key="2">
    <source>
        <dbReference type="Pfam" id="PF01593"/>
    </source>
</evidence>
<evidence type="ECO:0000313" key="3">
    <source>
        <dbReference type="EMBL" id="EGS23204.1"/>
    </source>
</evidence>
<protein>
    <recommendedName>
        <fullName evidence="2">Amine oxidase domain-containing protein</fullName>
    </recommendedName>
</protein>
<dbReference type="KEGG" id="cthr:CTHT_0008670"/>
<dbReference type="STRING" id="759272.G0S043"/>
<dbReference type="AlphaFoldDB" id="G0S043"/>
<feature type="domain" description="Amine oxidase" evidence="2">
    <location>
        <begin position="21"/>
        <end position="267"/>
    </location>
</feature>
<dbReference type="InterPro" id="IPR002937">
    <property type="entry name" value="Amino_oxidase"/>
</dbReference>
<feature type="transmembrane region" description="Helical" evidence="1">
    <location>
        <begin position="12"/>
        <end position="29"/>
    </location>
</feature>
<dbReference type="OMA" id="RAWASWN"/>
<reference evidence="3 4" key="1">
    <citation type="journal article" date="2011" name="Cell">
        <title>Insight into structure and assembly of the nuclear pore complex by utilizing the genome of a eukaryotic thermophile.</title>
        <authorList>
            <person name="Amlacher S."/>
            <person name="Sarges P."/>
            <person name="Flemming D."/>
            <person name="van Noort V."/>
            <person name="Kunze R."/>
            <person name="Devos D.P."/>
            <person name="Arumugam M."/>
            <person name="Bork P."/>
            <person name="Hurt E."/>
        </authorList>
    </citation>
    <scope>NUCLEOTIDE SEQUENCE [LARGE SCALE GENOMIC DNA]</scope>
    <source>
        <strain evidence="4">DSM 1495 / CBS 144.50 / IMI 039719</strain>
    </source>
</reference>
<keyword evidence="4" id="KW-1185">Reference proteome</keyword>
<gene>
    <name evidence="3" type="ORF">CTHT_0008670</name>
</gene>
<keyword evidence="1" id="KW-1133">Transmembrane helix</keyword>
<dbReference type="Gene3D" id="3.50.50.60">
    <property type="entry name" value="FAD/NAD(P)-binding domain"/>
    <property type="match status" value="2"/>
</dbReference>
<dbReference type="Pfam" id="PF01593">
    <property type="entry name" value="Amino_oxidase"/>
    <property type="match status" value="1"/>
</dbReference>